<gene>
    <name evidence="3" type="ORF">Pcinc_040024</name>
</gene>
<feature type="coiled-coil region" evidence="1">
    <location>
        <begin position="98"/>
        <end position="136"/>
    </location>
</feature>
<evidence type="ECO:0000256" key="2">
    <source>
        <dbReference type="SAM" id="MobiDB-lite"/>
    </source>
</evidence>
<accession>A0AAE1EIY2</accession>
<dbReference type="AlphaFoldDB" id="A0AAE1EIY2"/>
<dbReference type="GO" id="GO:0060271">
    <property type="term" value="P:cilium assembly"/>
    <property type="evidence" value="ECO:0007669"/>
    <property type="project" value="TreeGrafter"/>
</dbReference>
<reference evidence="3" key="1">
    <citation type="submission" date="2023-10" db="EMBL/GenBank/DDBJ databases">
        <title>Genome assemblies of two species of porcelain crab, Petrolisthes cinctipes and Petrolisthes manimaculis (Anomura: Porcellanidae).</title>
        <authorList>
            <person name="Angst P."/>
        </authorList>
    </citation>
    <scope>NUCLEOTIDE SEQUENCE</scope>
    <source>
        <strain evidence="3">PB745_01</strain>
        <tissue evidence="3">Gill</tissue>
    </source>
</reference>
<feature type="region of interest" description="Disordered" evidence="2">
    <location>
        <begin position="690"/>
        <end position="709"/>
    </location>
</feature>
<dbReference type="PANTHER" id="PTHR18950">
    <property type="entry name" value="PROGESTERONE-INDUCED BLOCKING FACTOR 1"/>
    <property type="match status" value="1"/>
</dbReference>
<dbReference type="InterPro" id="IPR026205">
    <property type="entry name" value="PIBF1"/>
</dbReference>
<feature type="region of interest" description="Disordered" evidence="2">
    <location>
        <begin position="1"/>
        <end position="35"/>
    </location>
</feature>
<comment type="caution">
    <text evidence="3">The sequence shown here is derived from an EMBL/GenBank/DDBJ whole genome shotgun (WGS) entry which is preliminary data.</text>
</comment>
<dbReference type="GO" id="GO:0005815">
    <property type="term" value="C:microtubule organizing center"/>
    <property type="evidence" value="ECO:0007669"/>
    <property type="project" value="TreeGrafter"/>
</dbReference>
<name>A0AAE1EIY2_PETCI</name>
<dbReference type="SUPFAM" id="SSF57997">
    <property type="entry name" value="Tropomyosin"/>
    <property type="match status" value="1"/>
</dbReference>
<sequence length="709" mass="80814">MSGDGSVEVSVPTDLTVTSDGDSEEGHAAAAAASRRHARELQNLVAEKLELQKTVEKQKLELQTKDAQLAVLVKEQEATLINVVAQKDDQISTKKIHITRLEVELTRVKEELSTIRERAARELVQLTQKCAVFQKNQQRMLILSIRQEELRESLSNLQLSEEQFTQLRHTTPQQLTLQQFTALRVYELVWPLRLKLNETEAHKLSLESALNAKNADLKTRNEQCTKLQNMIEDLQRKNEHYANQLLILKDEQRSDDFKVRNYARLKSERNQYEEEKIELTKKNSELELTVATLKKERSILDERCCSLKEKLKKLEHDVNEYQEDNGDMKVKLERVTEQVNTCEKQLRLERERNHELHEKYVAVRGSLTSLNEASSDNHNEIKVLKDKLQSSTLQASGLQEKVNILNQQNNLISTDLGKLKIKYSTETKSLDTEIKDLRDNMSSLAKNREILLLENSKLHQGLQSLEESYQNEKSSKEKEIAVLTTELQRIKSILSGLDELEDEYDKNIRTAAHLSEAEVNKLLPGIRVRGDKALARIIDMTRRLLVLERHNIEACATIQQLTESLNHLKNTTSSYKTALGMAGQPTSNLLQRIASQDDQITSLQTALHHTSLSKNTLDKDNRKLSGELVKLKSSLDKLIEETKELNAIKKQLNTVLSTLPQVPVSHTLASSQAGDIPTFYRVCTEGVGEDTDHHPSARAIRITNEAHTR</sequence>
<evidence type="ECO:0000256" key="1">
    <source>
        <dbReference type="SAM" id="Coils"/>
    </source>
</evidence>
<feature type="coiled-coil region" evidence="1">
    <location>
        <begin position="217"/>
        <end position="352"/>
    </location>
</feature>
<evidence type="ECO:0000313" key="3">
    <source>
        <dbReference type="EMBL" id="KAK3853438.1"/>
    </source>
</evidence>
<protein>
    <submittedName>
        <fullName evidence="3">Uncharacterized protein</fullName>
    </submittedName>
</protein>
<dbReference type="EMBL" id="JAWQEG010006962">
    <property type="protein sequence ID" value="KAK3853438.1"/>
    <property type="molecule type" value="Genomic_DNA"/>
</dbReference>
<dbReference type="PANTHER" id="PTHR18950:SF0">
    <property type="entry name" value="PROGESTERONE IMMUNOMODULATORY BINDING FACTOR 1"/>
    <property type="match status" value="1"/>
</dbReference>
<organism evidence="3 4">
    <name type="scientific">Petrolisthes cinctipes</name>
    <name type="common">Flat porcelain crab</name>
    <dbReference type="NCBI Taxonomy" id="88211"/>
    <lineage>
        <taxon>Eukaryota</taxon>
        <taxon>Metazoa</taxon>
        <taxon>Ecdysozoa</taxon>
        <taxon>Arthropoda</taxon>
        <taxon>Crustacea</taxon>
        <taxon>Multicrustacea</taxon>
        <taxon>Malacostraca</taxon>
        <taxon>Eumalacostraca</taxon>
        <taxon>Eucarida</taxon>
        <taxon>Decapoda</taxon>
        <taxon>Pleocyemata</taxon>
        <taxon>Anomura</taxon>
        <taxon>Galatheoidea</taxon>
        <taxon>Porcellanidae</taxon>
        <taxon>Petrolisthes</taxon>
    </lineage>
</organism>
<keyword evidence="1" id="KW-0175">Coiled coil</keyword>
<proteinExistence type="predicted"/>
<dbReference type="Proteomes" id="UP001286313">
    <property type="component" value="Unassembled WGS sequence"/>
</dbReference>
<keyword evidence="4" id="KW-1185">Reference proteome</keyword>
<feature type="coiled-coil region" evidence="1">
    <location>
        <begin position="427"/>
        <end position="517"/>
    </location>
</feature>
<feature type="coiled-coil region" evidence="1">
    <location>
        <begin position="621"/>
        <end position="655"/>
    </location>
</feature>
<evidence type="ECO:0000313" key="4">
    <source>
        <dbReference type="Proteomes" id="UP001286313"/>
    </source>
</evidence>